<evidence type="ECO:0000256" key="1">
    <source>
        <dbReference type="SAM" id="MobiDB-lite"/>
    </source>
</evidence>
<evidence type="ECO:0000313" key="5">
    <source>
        <dbReference type="Proteomes" id="UP001431572"/>
    </source>
</evidence>
<sequence>MWSELRYSRPVRTGLFITIILALTLALAACGNAESPTNVPEPTATTISTTYRVEKDNDLFFQGSVLSDWQKKTNAANSVTYAPLALPNTELTISTSKITRLQANSTALSDKYLNDLRQQYGNVQLGASQTLKMVDREVTVTEIRYNNGKDITEYVTQVNVSKADRAYLLIGSLSTADSDRLKSPILQMMSSLSFNPPDAPLDPRLTPTVPTTPIIDSGKLQPTPGSASSSGKKVGLLDWTSPSLNLGKSPTVTFSGKFPVNWNWGIKPFPTENDLGLFLVSNITAAKGPVGQSSAEANIQLGVVQNVFAAEGTPKPVEWENGIKPVMDYFQTVTLPGIGLNVQLGLPVLDINGTKKVTFAVRSDSGGQVNSVGSIYFRNIGKNMLVGILYISPDVAFKDIEAQNYDTDMLTIVNSVRVNIK</sequence>
<protein>
    <submittedName>
        <fullName evidence="2">Uncharacterized protein</fullName>
    </submittedName>
</protein>
<evidence type="ECO:0000313" key="2">
    <source>
        <dbReference type="EMBL" id="NWJ46666.1"/>
    </source>
</evidence>
<dbReference type="AlphaFoldDB" id="A0A8T7M3I1"/>
<proteinExistence type="predicted"/>
<dbReference type="EMBL" id="JACATZ010000001">
    <property type="protein sequence ID" value="NWJ46666.1"/>
    <property type="molecule type" value="Genomic_DNA"/>
</dbReference>
<accession>A0A8T7M3I1</accession>
<feature type="region of interest" description="Disordered" evidence="1">
    <location>
        <begin position="213"/>
        <end position="233"/>
    </location>
</feature>
<gene>
    <name evidence="2" type="ORF">HXX08_12365</name>
    <name evidence="3" type="ORF">OZ401_001818</name>
</gene>
<reference evidence="3" key="2">
    <citation type="journal article" date="2024" name="Nature">
        <title>Anoxygenic phototroph of the Chloroflexota uses a type I reaction centre.</title>
        <authorList>
            <person name="Tsuji J.M."/>
            <person name="Shaw N.A."/>
            <person name="Nagashima S."/>
            <person name="Venkiteswaran J.J."/>
            <person name="Schiff S.L."/>
            <person name="Watanabe T."/>
            <person name="Fukui M."/>
            <person name="Hanada S."/>
            <person name="Tank M."/>
            <person name="Neufeld J.D."/>
        </authorList>
    </citation>
    <scope>NUCLEOTIDE SEQUENCE</scope>
    <source>
        <strain evidence="3">L227-S17</strain>
    </source>
</reference>
<dbReference type="EMBL" id="CP128399">
    <property type="protein sequence ID" value="WJW66036.1"/>
    <property type="molecule type" value="Genomic_DNA"/>
</dbReference>
<dbReference type="Proteomes" id="UP000521676">
    <property type="component" value="Unassembled WGS sequence"/>
</dbReference>
<keyword evidence="5" id="KW-1185">Reference proteome</keyword>
<name>A0A8T7M3I1_9CHLR</name>
<evidence type="ECO:0000313" key="3">
    <source>
        <dbReference type="EMBL" id="WJW66036.1"/>
    </source>
</evidence>
<organism evidence="2 4">
    <name type="scientific">Candidatus Chlorohelix allophototropha</name>
    <dbReference type="NCBI Taxonomy" id="3003348"/>
    <lineage>
        <taxon>Bacteria</taxon>
        <taxon>Bacillati</taxon>
        <taxon>Chloroflexota</taxon>
        <taxon>Chloroflexia</taxon>
        <taxon>Candidatus Chloroheliales</taxon>
        <taxon>Candidatus Chloroheliaceae</taxon>
        <taxon>Candidatus Chlorohelix</taxon>
    </lineage>
</organism>
<dbReference type="RefSeq" id="WP_341467919.1">
    <property type="nucleotide sequence ID" value="NZ_CP128399.1"/>
</dbReference>
<dbReference type="Proteomes" id="UP001431572">
    <property type="component" value="Chromosome 1"/>
</dbReference>
<dbReference type="PROSITE" id="PS51257">
    <property type="entry name" value="PROKAR_LIPOPROTEIN"/>
    <property type="match status" value="1"/>
</dbReference>
<evidence type="ECO:0000313" key="4">
    <source>
        <dbReference type="Proteomes" id="UP000521676"/>
    </source>
</evidence>
<reference evidence="2 4" key="1">
    <citation type="submission" date="2020-06" db="EMBL/GenBank/DDBJ databases">
        <title>Anoxygenic phototrophic Chloroflexota member uses a Type I reaction center.</title>
        <authorList>
            <person name="Tsuji J.M."/>
            <person name="Shaw N.A."/>
            <person name="Nagashima S."/>
            <person name="Venkiteswaran J."/>
            <person name="Schiff S.L."/>
            <person name="Hanada S."/>
            <person name="Tank M."/>
            <person name="Neufeld J.D."/>
        </authorList>
    </citation>
    <scope>NUCLEOTIDE SEQUENCE [LARGE SCALE GENOMIC DNA]</scope>
    <source>
        <strain evidence="2">L227-S17</strain>
    </source>
</reference>